<dbReference type="STRING" id="363331.RM51_01930"/>
<dbReference type="OrthoDB" id="9793389at2"/>
<feature type="domain" description="N-acetyltransferase" evidence="1">
    <location>
        <begin position="1"/>
        <end position="99"/>
    </location>
</feature>
<dbReference type="InterPro" id="IPR031165">
    <property type="entry name" value="GNAT_YJDJ"/>
</dbReference>
<dbReference type="Proteomes" id="UP000031167">
    <property type="component" value="Unassembled WGS sequence"/>
</dbReference>
<keyword evidence="4" id="KW-1185">Reference proteome</keyword>
<dbReference type="InterPro" id="IPR016181">
    <property type="entry name" value="Acyl_CoA_acyltransferase"/>
</dbReference>
<dbReference type="SUPFAM" id="SSF55729">
    <property type="entry name" value="Acyl-CoA N-acyltransferases (Nat)"/>
    <property type="match status" value="1"/>
</dbReference>
<gene>
    <name evidence="3" type="ORF">RM51_01930</name>
</gene>
<evidence type="ECO:0000313" key="3">
    <source>
        <dbReference type="EMBL" id="KIC64850.1"/>
    </source>
</evidence>
<evidence type="ECO:0000259" key="2">
    <source>
        <dbReference type="PROSITE" id="PS51729"/>
    </source>
</evidence>
<evidence type="ECO:0000313" key="4">
    <source>
        <dbReference type="Proteomes" id="UP000031167"/>
    </source>
</evidence>
<dbReference type="Pfam" id="PF14542">
    <property type="entry name" value="Acetyltransf_CG"/>
    <property type="match status" value="1"/>
</dbReference>
<dbReference type="GO" id="GO:0016747">
    <property type="term" value="F:acyltransferase activity, transferring groups other than amino-acyl groups"/>
    <property type="evidence" value="ECO:0007669"/>
    <property type="project" value="InterPro"/>
</dbReference>
<dbReference type="CDD" id="cd04301">
    <property type="entry name" value="NAT_SF"/>
    <property type="match status" value="1"/>
</dbReference>
<dbReference type="PANTHER" id="PTHR31435">
    <property type="entry name" value="PROTEIN NATD1"/>
    <property type="match status" value="1"/>
</dbReference>
<name>A0A0B4DKB4_9FLAO</name>
<dbReference type="AlphaFoldDB" id="A0A0B4DKB4"/>
<dbReference type="PROSITE" id="PS51186">
    <property type="entry name" value="GNAT"/>
    <property type="match status" value="1"/>
</dbReference>
<dbReference type="InterPro" id="IPR000182">
    <property type="entry name" value="GNAT_dom"/>
</dbReference>
<feature type="domain" description="N-acetyltransferase" evidence="2">
    <location>
        <begin position="6"/>
        <end position="93"/>
    </location>
</feature>
<proteinExistence type="predicted"/>
<dbReference type="EMBL" id="JWTA01000002">
    <property type="protein sequence ID" value="KIC64850.1"/>
    <property type="molecule type" value="Genomic_DNA"/>
</dbReference>
<dbReference type="PANTHER" id="PTHR31435:SF10">
    <property type="entry name" value="BSR4717 PROTEIN"/>
    <property type="match status" value="1"/>
</dbReference>
<comment type="caution">
    <text evidence="3">The sequence shown here is derived from an EMBL/GenBank/DDBJ whole genome shotgun (WGS) entry which is preliminary data.</text>
</comment>
<protein>
    <submittedName>
        <fullName evidence="3">GNAT family acetyltransferase</fullName>
    </submittedName>
</protein>
<dbReference type="Gene3D" id="3.40.630.30">
    <property type="match status" value="1"/>
</dbReference>
<accession>A0A0B4DKB4</accession>
<dbReference type="InterPro" id="IPR045057">
    <property type="entry name" value="Gcn5-rel_NAT"/>
</dbReference>
<reference evidence="3 4" key="1">
    <citation type="submission" date="2014-12" db="EMBL/GenBank/DDBJ databases">
        <title>Genome sequencing of Chryseobacterium taiwanense TPW19.</title>
        <authorList>
            <person name="Tan P.W."/>
            <person name="Chan K.-G."/>
        </authorList>
    </citation>
    <scope>NUCLEOTIDE SEQUENCE [LARGE SCALE GENOMIC DNA]</scope>
    <source>
        <strain evidence="3 4">TPW19</strain>
    </source>
</reference>
<keyword evidence="3" id="KW-0808">Transferase</keyword>
<organism evidence="3 4">
    <name type="scientific">Chryseobacterium taiwanense</name>
    <dbReference type="NCBI Taxonomy" id="363331"/>
    <lineage>
        <taxon>Bacteria</taxon>
        <taxon>Pseudomonadati</taxon>
        <taxon>Bacteroidota</taxon>
        <taxon>Flavobacteriia</taxon>
        <taxon>Flavobacteriales</taxon>
        <taxon>Weeksellaceae</taxon>
        <taxon>Chryseobacterium group</taxon>
        <taxon>Chryseobacterium</taxon>
    </lineage>
</organism>
<sequence length="99" mass="11137">MEVKQNNDEKHGNFEAFIDGNHAGLMTYTWAGEERFIIDHTEVEEAYNGKGVGKEMLLAAVEFARKNGKTIIPLCPFAKASFQKHEELQDVLVNQTPAQ</sequence>
<evidence type="ECO:0000259" key="1">
    <source>
        <dbReference type="PROSITE" id="PS51186"/>
    </source>
</evidence>
<dbReference type="PROSITE" id="PS51729">
    <property type="entry name" value="GNAT_YJDJ"/>
    <property type="match status" value="1"/>
</dbReference>